<accession>A0A4Q8D1A3</accession>
<dbReference type="InterPro" id="IPR003749">
    <property type="entry name" value="ThiS/MoaD-like"/>
</dbReference>
<dbReference type="Proteomes" id="UP000292298">
    <property type="component" value="Unassembled WGS sequence"/>
</dbReference>
<keyword evidence="2" id="KW-1185">Reference proteome</keyword>
<dbReference type="OrthoDB" id="5797005at2"/>
<evidence type="ECO:0000313" key="2">
    <source>
        <dbReference type="Proteomes" id="UP000292298"/>
    </source>
</evidence>
<organism evidence="1 2">
    <name type="scientific">Spiribacter vilamensis</name>
    <dbReference type="NCBI Taxonomy" id="531306"/>
    <lineage>
        <taxon>Bacteria</taxon>
        <taxon>Pseudomonadati</taxon>
        <taxon>Pseudomonadota</taxon>
        <taxon>Gammaproteobacteria</taxon>
        <taxon>Chromatiales</taxon>
        <taxon>Ectothiorhodospiraceae</taxon>
        <taxon>Spiribacter</taxon>
    </lineage>
</organism>
<proteinExistence type="predicted"/>
<dbReference type="RefSeq" id="WP_130503413.1">
    <property type="nucleotide sequence ID" value="NZ_SHLI01000001.1"/>
</dbReference>
<dbReference type="Pfam" id="PF02597">
    <property type="entry name" value="ThiS"/>
    <property type="match status" value="1"/>
</dbReference>
<dbReference type="EMBL" id="SHLI01000001">
    <property type="protein sequence ID" value="RZU99161.1"/>
    <property type="molecule type" value="Genomic_DNA"/>
</dbReference>
<comment type="caution">
    <text evidence="1">The sequence shown here is derived from an EMBL/GenBank/DDBJ whole genome shotgun (WGS) entry which is preliminary data.</text>
</comment>
<name>A0A4Q8D1A3_9GAMM</name>
<reference evidence="1 2" key="1">
    <citation type="submission" date="2019-02" db="EMBL/GenBank/DDBJ databases">
        <title>Genomic Encyclopedia of Type Strains, Phase IV (KMG-IV): sequencing the most valuable type-strain genomes for metagenomic binning, comparative biology and taxonomic classification.</title>
        <authorList>
            <person name="Goeker M."/>
        </authorList>
    </citation>
    <scope>NUCLEOTIDE SEQUENCE [LARGE SCALE GENOMIC DNA]</scope>
    <source>
        <strain evidence="1 2">DSM 21056</strain>
    </source>
</reference>
<evidence type="ECO:0000313" key="1">
    <source>
        <dbReference type="EMBL" id="RZU99161.1"/>
    </source>
</evidence>
<dbReference type="Gene3D" id="3.10.20.30">
    <property type="match status" value="1"/>
</dbReference>
<dbReference type="AlphaFoldDB" id="A0A4Q8D1A3"/>
<dbReference type="CDD" id="cd00754">
    <property type="entry name" value="Ubl_MoaD"/>
    <property type="match status" value="1"/>
</dbReference>
<gene>
    <name evidence="1" type="ORF">EV698_1441</name>
</gene>
<sequence>MKIELYGVLREAAGTETVNLPIETPCRIADALDVLVGEHPAIEDHLPRVACAVDDELRTRQDTVHDGETLVLLPPVSGG</sequence>
<protein>
    <submittedName>
        <fullName evidence="1">Molybdopterin synthase sulfur carrier subunit</fullName>
    </submittedName>
</protein>
<dbReference type="SUPFAM" id="SSF54285">
    <property type="entry name" value="MoaD/ThiS"/>
    <property type="match status" value="1"/>
</dbReference>
<dbReference type="InterPro" id="IPR012675">
    <property type="entry name" value="Beta-grasp_dom_sf"/>
</dbReference>
<dbReference type="InterPro" id="IPR016155">
    <property type="entry name" value="Mopterin_synth/thiamin_S_b"/>
</dbReference>